<reference evidence="9 11" key="3">
    <citation type="submission" date="2017-11" db="EMBL/GenBank/DDBJ databases">
        <title>De-novo sequencing of pomegranate (Punica granatum L.) genome.</title>
        <authorList>
            <person name="Akparov Z."/>
            <person name="Amiraslanov A."/>
            <person name="Hajiyeva S."/>
            <person name="Abbasov M."/>
            <person name="Kaur K."/>
            <person name="Hamwieh A."/>
            <person name="Solovyev V."/>
            <person name="Salamov A."/>
            <person name="Braich B."/>
            <person name="Kosarev P."/>
            <person name="Mahmoud A."/>
            <person name="Hajiyev E."/>
            <person name="Babayeva S."/>
            <person name="Izzatullayeva V."/>
            <person name="Mammadov A."/>
            <person name="Mammadov A."/>
            <person name="Sharifova S."/>
            <person name="Ojaghi J."/>
            <person name="Eynullazada K."/>
            <person name="Bayramov B."/>
            <person name="Abdulazimova A."/>
            <person name="Shahmuradov I."/>
        </authorList>
    </citation>
    <scope>NUCLEOTIDE SEQUENCE [LARGE SCALE GENOMIC DNA]</scope>
    <source>
        <strain evidence="9">AG2017</strain>
        <strain evidence="11">cv. AG2017</strain>
        <tissue evidence="9">Leaf</tissue>
    </source>
</reference>
<keyword evidence="11" id="KW-1185">Reference proteome</keyword>
<keyword evidence="3 6" id="KW-0713">Self-incompatibility</keyword>
<dbReference type="Proteomes" id="UP000233551">
    <property type="component" value="Unassembled WGS sequence"/>
</dbReference>
<evidence type="ECO:0000313" key="11">
    <source>
        <dbReference type="Proteomes" id="UP000233551"/>
    </source>
</evidence>
<reference evidence="10" key="1">
    <citation type="journal article" date="2017" name="Plant J.">
        <title>The pomegranate (Punica granatum L.) genome and the genomics of punicalagin biosynthesis.</title>
        <authorList>
            <person name="Qin G."/>
            <person name="Xu C."/>
            <person name="Ming R."/>
            <person name="Tang H."/>
            <person name="Guyot R."/>
            <person name="Kramer E.M."/>
            <person name="Hu Y."/>
            <person name="Yi X."/>
            <person name="Qi Y."/>
            <person name="Xu X."/>
            <person name="Gao Z."/>
            <person name="Pan H."/>
            <person name="Jian J."/>
            <person name="Tian Y."/>
            <person name="Yue Z."/>
            <person name="Xu Y."/>
        </authorList>
    </citation>
    <scope>NUCLEOTIDE SEQUENCE [LARGE SCALE GENOMIC DNA]</scope>
    <source>
        <strain evidence="10">cv. Dabenzi</strain>
    </source>
</reference>
<evidence type="ECO:0000313" key="8">
    <source>
        <dbReference type="EMBL" id="OWM86887.1"/>
    </source>
</evidence>
<evidence type="ECO:0000256" key="3">
    <source>
        <dbReference type="ARBA" id="ARBA00022471"/>
    </source>
</evidence>
<feature type="chain" id="PRO_5014072032" description="S-protein homolog" evidence="6">
    <location>
        <begin position="27"/>
        <end position="140"/>
    </location>
</feature>
<evidence type="ECO:0000313" key="10">
    <source>
        <dbReference type="Proteomes" id="UP000197138"/>
    </source>
</evidence>
<evidence type="ECO:0000313" key="9">
    <source>
        <dbReference type="EMBL" id="PKH93906.1"/>
    </source>
</evidence>
<organism evidence="8 10">
    <name type="scientific">Punica granatum</name>
    <name type="common">Pomegranate</name>
    <dbReference type="NCBI Taxonomy" id="22663"/>
    <lineage>
        <taxon>Eukaryota</taxon>
        <taxon>Viridiplantae</taxon>
        <taxon>Streptophyta</taxon>
        <taxon>Embryophyta</taxon>
        <taxon>Tracheophyta</taxon>
        <taxon>Spermatophyta</taxon>
        <taxon>Magnoliopsida</taxon>
        <taxon>eudicotyledons</taxon>
        <taxon>Gunneridae</taxon>
        <taxon>Pentapetalae</taxon>
        <taxon>rosids</taxon>
        <taxon>malvids</taxon>
        <taxon>Myrtales</taxon>
        <taxon>Lythraceae</taxon>
        <taxon>Punica</taxon>
    </lineage>
</organism>
<evidence type="ECO:0000313" key="7">
    <source>
        <dbReference type="EMBL" id="OWM86883.1"/>
    </source>
</evidence>
<evidence type="ECO:0000256" key="4">
    <source>
        <dbReference type="ARBA" id="ARBA00022525"/>
    </source>
</evidence>
<feature type="signal peptide" evidence="6">
    <location>
        <begin position="1"/>
        <end position="26"/>
    </location>
</feature>
<evidence type="ECO:0000256" key="1">
    <source>
        <dbReference type="ARBA" id="ARBA00004613"/>
    </source>
</evidence>
<sequence length="140" mass="15849">MTMFEKYASSFILVSLFLLWNQGTVCVKADSVTVRIEPDYPGSSSFGIHCESADDDLGGHTIAQGSFYSFDFSPNVWGTTLFHCALDWQGRGVSFAIYDEKRDLISRCDKLCLWKVRPDGVVGFPENHKESSDLFFPWTR</sequence>
<dbReference type="Proteomes" id="UP000197138">
    <property type="component" value="Unassembled WGS sequence"/>
</dbReference>
<dbReference type="GO" id="GO:0060320">
    <property type="term" value="P:rejection of self pollen"/>
    <property type="evidence" value="ECO:0007669"/>
    <property type="project" value="UniProtKB-KW"/>
</dbReference>
<dbReference type="GO" id="GO:0005576">
    <property type="term" value="C:extracellular region"/>
    <property type="evidence" value="ECO:0007669"/>
    <property type="project" value="UniProtKB-SubCell"/>
</dbReference>
<dbReference type="Pfam" id="PF05938">
    <property type="entry name" value="Self-incomp_S1"/>
    <property type="match status" value="1"/>
</dbReference>
<dbReference type="AlphaFoldDB" id="A0A218XPH3"/>
<proteinExistence type="inferred from homology"/>
<dbReference type="GeneID" id="116189108"/>
<dbReference type="OrthoDB" id="1900999at2759"/>
<evidence type="ECO:0000256" key="6">
    <source>
        <dbReference type="RuleBase" id="RU367044"/>
    </source>
</evidence>
<comment type="similarity">
    <text evidence="2 6">Belongs to the plant self-incompatibility (S1) protein family.</text>
</comment>
<comment type="caution">
    <text evidence="8">The sequence shown here is derived from an EMBL/GenBank/DDBJ whole genome shotgun (WGS) entry which is preliminary data.</text>
</comment>
<evidence type="ECO:0000256" key="2">
    <source>
        <dbReference type="ARBA" id="ARBA00005581"/>
    </source>
</evidence>
<dbReference type="EMBL" id="MTKT01001080">
    <property type="protein sequence ID" value="OWM86883.1"/>
    <property type="molecule type" value="Genomic_DNA"/>
</dbReference>
<dbReference type="PANTHER" id="PTHR31232">
    <property type="match status" value="1"/>
</dbReference>
<protein>
    <recommendedName>
        <fullName evidence="6">S-protein homolog</fullName>
    </recommendedName>
</protein>
<dbReference type="EMBL" id="MTKT01001080">
    <property type="protein sequence ID" value="OWM86887.1"/>
    <property type="molecule type" value="Genomic_DNA"/>
</dbReference>
<name>A0A218XPH3_PUNGR</name>
<dbReference type="EMBL" id="PGOL01042966">
    <property type="protein sequence ID" value="PKH93906.1"/>
    <property type="molecule type" value="Genomic_DNA"/>
</dbReference>
<keyword evidence="5 6" id="KW-0732">Signal</keyword>
<reference evidence="8" key="2">
    <citation type="submission" date="2017-06" db="EMBL/GenBank/DDBJ databases">
        <title>The pomegranate genome and the genomics of punicalagin biosynthesis.</title>
        <authorList>
            <person name="Xu C."/>
        </authorList>
    </citation>
    <scope>NUCLEOTIDE SEQUENCE [LARGE SCALE GENOMIC DNA]</scope>
    <source>
        <tissue evidence="8">Fresh leaf</tissue>
    </source>
</reference>
<comment type="subcellular location">
    <subcellularLocation>
        <location evidence="1 6">Secreted</location>
    </subcellularLocation>
</comment>
<dbReference type="InterPro" id="IPR010264">
    <property type="entry name" value="Self-incomp_S1"/>
</dbReference>
<evidence type="ECO:0000256" key="5">
    <source>
        <dbReference type="ARBA" id="ARBA00022729"/>
    </source>
</evidence>
<dbReference type="PANTHER" id="PTHR31232:SF18">
    <property type="entry name" value="S-PROTEIN HOMOLOG"/>
    <property type="match status" value="1"/>
</dbReference>
<gene>
    <name evidence="7" type="ORF">CDL15_Pgr015919</name>
    <name evidence="8" type="ORF">CDL15_Pgr015923</name>
    <name evidence="9" type="ORF">CRG98_049807</name>
</gene>
<accession>A0A218XPH3</accession>
<keyword evidence="4 6" id="KW-0964">Secreted</keyword>